<accession>A0A9X4QZW7</accession>
<dbReference type="Proteomes" id="UP001152422">
    <property type="component" value="Unassembled WGS sequence"/>
</dbReference>
<dbReference type="Gene3D" id="1.10.246.150">
    <property type="match status" value="1"/>
</dbReference>
<comment type="caution">
    <text evidence="1">The sequence shown here is derived from an EMBL/GenBank/DDBJ whole genome shotgun (WGS) entry which is preliminary data.</text>
</comment>
<dbReference type="RefSeq" id="WP_277583640.1">
    <property type="nucleotide sequence ID" value="NZ_JAMBPY010000015.1"/>
</dbReference>
<sequence length="111" mass="12754">MSRLEDVKTIIGITDNKQDKQLEKLIKLTEQRLLAFLPPEEATVPDRLGFVVEEVAVKRYNRVGAEGMSSETLDGHSTKFQDDDFEEFMVFIERLYPSNNSSYKVGKATFY</sequence>
<dbReference type="AlphaFoldDB" id="A0A9X4QZW7"/>
<reference evidence="1" key="1">
    <citation type="submission" date="2022-05" db="EMBL/GenBank/DDBJ databases">
        <title>Comparative genomics of Staphylococcus equorum isolates.</title>
        <authorList>
            <person name="Luelf R.H."/>
        </authorList>
    </citation>
    <scope>NUCLEOTIDE SEQUENCE</scope>
    <source>
        <strain evidence="1">TMW 2.2497</strain>
    </source>
</reference>
<gene>
    <name evidence="1" type="ORF">M4L89_13670</name>
</gene>
<dbReference type="EMBL" id="JAMBQA010000012">
    <property type="protein sequence ID" value="MDG0847274.1"/>
    <property type="molecule type" value="Genomic_DNA"/>
</dbReference>
<evidence type="ECO:0000313" key="1">
    <source>
        <dbReference type="EMBL" id="MDG0847274.1"/>
    </source>
</evidence>
<dbReference type="Pfam" id="PF05135">
    <property type="entry name" value="Phage_connect_1"/>
    <property type="match status" value="1"/>
</dbReference>
<evidence type="ECO:0000313" key="2">
    <source>
        <dbReference type="Proteomes" id="UP001152422"/>
    </source>
</evidence>
<dbReference type="InterPro" id="IPR021146">
    <property type="entry name" value="Phage_gp6-like_head-tail"/>
</dbReference>
<name>A0A9X4QZW7_9STAP</name>
<organism evidence="1 2">
    <name type="scientific">Staphylococcus equorum</name>
    <dbReference type="NCBI Taxonomy" id="246432"/>
    <lineage>
        <taxon>Bacteria</taxon>
        <taxon>Bacillati</taxon>
        <taxon>Bacillota</taxon>
        <taxon>Bacilli</taxon>
        <taxon>Bacillales</taxon>
        <taxon>Staphylococcaceae</taxon>
        <taxon>Staphylococcus</taxon>
    </lineage>
</organism>
<proteinExistence type="predicted"/>
<dbReference type="InterPro" id="IPR053746">
    <property type="entry name" value="Viral_HT_Connector_Assembly"/>
</dbReference>
<protein>
    <submittedName>
        <fullName evidence="1">Phage head-tail connector protein</fullName>
    </submittedName>
</protein>
<keyword evidence="2" id="KW-1185">Reference proteome</keyword>